<dbReference type="RefSeq" id="WP_079653261.1">
    <property type="nucleotide sequence ID" value="NZ_LT670846.1"/>
</dbReference>
<reference evidence="11 12" key="1">
    <citation type="submission" date="2016-11" db="EMBL/GenBank/DDBJ databases">
        <authorList>
            <person name="Jaros S."/>
            <person name="Januszkiewicz K."/>
            <person name="Wedrychowicz H."/>
        </authorList>
    </citation>
    <scope>NUCLEOTIDE SEQUENCE [LARGE SCALE GENOMIC DNA]</scope>
    <source>
        <strain evidence="11 12">DSM 19557</strain>
    </source>
</reference>
<dbReference type="InterPro" id="IPR005467">
    <property type="entry name" value="His_kinase_dom"/>
</dbReference>
<dbReference type="SMART" id="SM00388">
    <property type="entry name" value="HisKA"/>
    <property type="match status" value="1"/>
</dbReference>
<evidence type="ECO:0000256" key="8">
    <source>
        <dbReference type="ARBA" id="ARBA00023012"/>
    </source>
</evidence>
<name>A0A1M6Q1Z6_9AQUI</name>
<organism evidence="11 12">
    <name type="scientific">Thermocrinis minervae</name>
    <dbReference type="NCBI Taxonomy" id="381751"/>
    <lineage>
        <taxon>Bacteria</taxon>
        <taxon>Pseudomonadati</taxon>
        <taxon>Aquificota</taxon>
        <taxon>Aquificia</taxon>
        <taxon>Aquificales</taxon>
        <taxon>Aquificaceae</taxon>
        <taxon>Thermocrinis</taxon>
    </lineage>
</organism>
<keyword evidence="6" id="KW-0418">Kinase</keyword>
<evidence type="ECO:0000256" key="5">
    <source>
        <dbReference type="ARBA" id="ARBA00022741"/>
    </source>
</evidence>
<evidence type="ECO:0000313" key="12">
    <source>
        <dbReference type="Proteomes" id="UP000189810"/>
    </source>
</evidence>
<dbReference type="SUPFAM" id="SSF55874">
    <property type="entry name" value="ATPase domain of HSP90 chaperone/DNA topoisomerase II/histidine kinase"/>
    <property type="match status" value="1"/>
</dbReference>
<dbReference type="PRINTS" id="PR00344">
    <property type="entry name" value="BCTRLSENSOR"/>
</dbReference>
<dbReference type="Pfam" id="PF02518">
    <property type="entry name" value="HATPase_c"/>
    <property type="match status" value="1"/>
</dbReference>
<comment type="catalytic activity">
    <reaction evidence="1">
        <text>ATP + protein L-histidine = ADP + protein N-phospho-L-histidine.</text>
        <dbReference type="EC" id="2.7.13.3"/>
    </reaction>
</comment>
<evidence type="ECO:0000256" key="7">
    <source>
        <dbReference type="ARBA" id="ARBA00022840"/>
    </source>
</evidence>
<evidence type="ECO:0000256" key="3">
    <source>
        <dbReference type="ARBA" id="ARBA00022553"/>
    </source>
</evidence>
<dbReference type="Proteomes" id="UP000189810">
    <property type="component" value="Chromosome I"/>
</dbReference>
<dbReference type="NCBIfam" id="TIGR00229">
    <property type="entry name" value="sensory_box"/>
    <property type="match status" value="1"/>
</dbReference>
<dbReference type="InterPro" id="IPR036890">
    <property type="entry name" value="HATPase_C_sf"/>
</dbReference>
<sequence>MKLRNKVLVVLLFVALFQWVFSIAYFYVLKEDLLDRWYVESKRLGTMLAESLNLKLHETIDKLKLYTLDYGDTNAEIHAWKVFNQLNGVFLCAQYDKGGNLLIEFDKTPTVKRAEPKIDPNPVKVDILEVYQNEYSEHYVRVKVPRIKEGVLRDFFVYDINLNHLLTELYPVLLSMNLEVTLTRSMNRNEGFVHVFVPIKDMNLYVMLRQKEDKVLSQAHSFLQRAFFMGSISTILLLMVSYEIVMRMFVPLYRLRDEFGRWIGLKDLDKVEEIQALSKIFLNVYEQLRKERDLYTSLFNNVFDGMLLLDEKGVIMKVNRRFFERFNADKESLEGRHISEFLSTDSLHPNTFLPHAILKIGDHVYHISIYTATLQMDEKNFLVCQIKDITDKKELEYILVRYSKLAIAGEIASSIAHQLNNPLASVLGYAEVLHKKLEDPQLKRYAQAVINSALKCADTTKRLLHLAKGYDKFPSVVDVEKLTENVVEILQVKASKKSVIIKLIKDIRAQKHIYTFEWKLEQILLNVVDNAIDSSFQGKTVEVSLRVHDSTVSWEVVNEGQEISKEEEKLIFEPFYTTKESGTGLGLTIVKRFAEDIGAKIELKSQANITRFMIILNRDGEGVGG</sequence>
<dbReference type="PROSITE" id="PS50109">
    <property type="entry name" value="HIS_KIN"/>
    <property type="match status" value="1"/>
</dbReference>
<dbReference type="SMART" id="SM00091">
    <property type="entry name" value="PAS"/>
    <property type="match status" value="1"/>
</dbReference>
<dbReference type="SUPFAM" id="SSF47384">
    <property type="entry name" value="Homodimeric domain of signal transducing histidine kinase"/>
    <property type="match status" value="1"/>
</dbReference>
<dbReference type="SMART" id="SM00387">
    <property type="entry name" value="HATPase_c"/>
    <property type="match status" value="1"/>
</dbReference>
<keyword evidence="4" id="KW-0808">Transferase</keyword>
<keyword evidence="12" id="KW-1185">Reference proteome</keyword>
<dbReference type="GO" id="GO:0005524">
    <property type="term" value="F:ATP binding"/>
    <property type="evidence" value="ECO:0007669"/>
    <property type="project" value="UniProtKB-KW"/>
</dbReference>
<evidence type="ECO:0000256" key="1">
    <source>
        <dbReference type="ARBA" id="ARBA00000085"/>
    </source>
</evidence>
<evidence type="ECO:0000259" key="10">
    <source>
        <dbReference type="PROSITE" id="PS50112"/>
    </source>
</evidence>
<keyword evidence="5" id="KW-0547">Nucleotide-binding</keyword>
<dbReference type="OrthoDB" id="9784397at2"/>
<evidence type="ECO:0000256" key="6">
    <source>
        <dbReference type="ARBA" id="ARBA00022777"/>
    </source>
</evidence>
<evidence type="ECO:0000256" key="4">
    <source>
        <dbReference type="ARBA" id="ARBA00022679"/>
    </source>
</evidence>
<dbReference type="AlphaFoldDB" id="A0A1M6Q1Z6"/>
<dbReference type="InterPro" id="IPR035965">
    <property type="entry name" value="PAS-like_dom_sf"/>
</dbReference>
<dbReference type="EMBL" id="LT670846">
    <property type="protein sequence ID" value="SHK14214.1"/>
    <property type="molecule type" value="Genomic_DNA"/>
</dbReference>
<dbReference type="STRING" id="381751.SAMN05444391_0046"/>
<dbReference type="InterPro" id="IPR003661">
    <property type="entry name" value="HisK_dim/P_dom"/>
</dbReference>
<evidence type="ECO:0000259" key="9">
    <source>
        <dbReference type="PROSITE" id="PS50109"/>
    </source>
</evidence>
<dbReference type="InterPro" id="IPR003594">
    <property type="entry name" value="HATPase_dom"/>
</dbReference>
<proteinExistence type="predicted"/>
<dbReference type="SUPFAM" id="SSF55785">
    <property type="entry name" value="PYP-like sensor domain (PAS domain)"/>
    <property type="match status" value="1"/>
</dbReference>
<dbReference type="PANTHER" id="PTHR43065">
    <property type="entry name" value="SENSOR HISTIDINE KINASE"/>
    <property type="match status" value="1"/>
</dbReference>
<dbReference type="Gene3D" id="1.10.287.130">
    <property type="match status" value="1"/>
</dbReference>
<dbReference type="InterPro" id="IPR000014">
    <property type="entry name" value="PAS"/>
</dbReference>
<accession>A0A1M6Q1Z6</accession>
<dbReference type="GO" id="GO:0000155">
    <property type="term" value="F:phosphorelay sensor kinase activity"/>
    <property type="evidence" value="ECO:0007669"/>
    <property type="project" value="InterPro"/>
</dbReference>
<evidence type="ECO:0000313" key="11">
    <source>
        <dbReference type="EMBL" id="SHK14214.1"/>
    </source>
</evidence>
<dbReference type="EC" id="2.7.13.3" evidence="2"/>
<keyword evidence="7" id="KW-0067">ATP-binding</keyword>
<dbReference type="PROSITE" id="PS50112">
    <property type="entry name" value="PAS"/>
    <property type="match status" value="1"/>
</dbReference>
<dbReference type="CDD" id="cd00075">
    <property type="entry name" value="HATPase"/>
    <property type="match status" value="1"/>
</dbReference>
<dbReference type="InterPro" id="IPR036097">
    <property type="entry name" value="HisK_dim/P_sf"/>
</dbReference>
<keyword evidence="8" id="KW-0902">Two-component regulatory system</keyword>
<keyword evidence="3" id="KW-0597">Phosphoprotein</keyword>
<dbReference type="Gene3D" id="3.30.450.20">
    <property type="entry name" value="PAS domain"/>
    <property type="match status" value="1"/>
</dbReference>
<dbReference type="CDD" id="cd00082">
    <property type="entry name" value="HisKA"/>
    <property type="match status" value="1"/>
</dbReference>
<evidence type="ECO:0000256" key="2">
    <source>
        <dbReference type="ARBA" id="ARBA00012438"/>
    </source>
</evidence>
<protein>
    <recommendedName>
        <fullName evidence="2">histidine kinase</fullName>
        <ecNumber evidence="2">2.7.13.3</ecNumber>
    </recommendedName>
</protein>
<dbReference type="InterPro" id="IPR004358">
    <property type="entry name" value="Sig_transdc_His_kin-like_C"/>
</dbReference>
<feature type="domain" description="PAS" evidence="10">
    <location>
        <begin position="291"/>
        <end position="350"/>
    </location>
</feature>
<dbReference type="PANTHER" id="PTHR43065:SF10">
    <property type="entry name" value="PEROXIDE STRESS-ACTIVATED HISTIDINE KINASE MAK3"/>
    <property type="match status" value="1"/>
</dbReference>
<dbReference type="Pfam" id="PF00512">
    <property type="entry name" value="HisKA"/>
    <property type="match status" value="1"/>
</dbReference>
<feature type="domain" description="Histidine kinase" evidence="9">
    <location>
        <begin position="414"/>
        <end position="620"/>
    </location>
</feature>
<gene>
    <name evidence="11" type="ORF">SAMN05444391_0046</name>
</gene>
<dbReference type="Gene3D" id="3.30.565.10">
    <property type="entry name" value="Histidine kinase-like ATPase, C-terminal domain"/>
    <property type="match status" value="1"/>
</dbReference>